<evidence type="ECO:0000256" key="1">
    <source>
        <dbReference type="ARBA" id="ARBA00022741"/>
    </source>
</evidence>
<keyword evidence="4" id="KW-0505">Motor protein</keyword>
<keyword evidence="2" id="KW-0067">ATP-binding</keyword>
<dbReference type="InterPro" id="IPR027417">
    <property type="entry name" value="P-loop_NTPase"/>
</dbReference>
<dbReference type="AlphaFoldDB" id="A0AAV0BW32"/>
<comment type="caution">
    <text evidence="6">The sequence shown here is derived from an EMBL/GenBank/DDBJ whole genome shotgun (WGS) entry which is preliminary data.</text>
</comment>
<dbReference type="GO" id="GO:0005886">
    <property type="term" value="C:plasma membrane"/>
    <property type="evidence" value="ECO:0007669"/>
    <property type="project" value="TreeGrafter"/>
</dbReference>
<feature type="domain" description="Myosin motor" evidence="5">
    <location>
        <begin position="1"/>
        <end position="89"/>
    </location>
</feature>
<sequence>QIFIELTLKKEQEEYAVEKFTWTPIKFFNNKIVWYLIDEKRPHGIFAAMNDTTATAHADSSAEDNSFSQGMGMLASNTHFEARGNKFLV</sequence>
<dbReference type="GO" id="GO:0005524">
    <property type="term" value="F:ATP binding"/>
    <property type="evidence" value="ECO:0007669"/>
    <property type="project" value="UniProtKB-KW"/>
</dbReference>
<keyword evidence="1" id="KW-0547">Nucleotide-binding</keyword>
<dbReference type="Proteomes" id="UP001153365">
    <property type="component" value="Unassembled WGS sequence"/>
</dbReference>
<dbReference type="InterPro" id="IPR001609">
    <property type="entry name" value="Myosin_head_motor_dom-like"/>
</dbReference>
<feature type="non-terminal residue" evidence="6">
    <location>
        <position position="1"/>
    </location>
</feature>
<dbReference type="Gene3D" id="1.20.58.530">
    <property type="match status" value="1"/>
</dbReference>
<dbReference type="GO" id="GO:0051015">
    <property type="term" value="F:actin filament binding"/>
    <property type="evidence" value="ECO:0007669"/>
    <property type="project" value="TreeGrafter"/>
</dbReference>
<dbReference type="GO" id="GO:0007015">
    <property type="term" value="P:actin filament organization"/>
    <property type="evidence" value="ECO:0007669"/>
    <property type="project" value="TreeGrafter"/>
</dbReference>
<evidence type="ECO:0000256" key="3">
    <source>
        <dbReference type="ARBA" id="ARBA00023203"/>
    </source>
</evidence>
<gene>
    <name evidence="6" type="ORF">PPACK8108_LOCUS25820</name>
</gene>
<dbReference type="PANTHER" id="PTHR13140">
    <property type="entry name" value="MYOSIN"/>
    <property type="match status" value="1"/>
</dbReference>
<dbReference type="GO" id="GO:0016459">
    <property type="term" value="C:myosin complex"/>
    <property type="evidence" value="ECO:0007669"/>
    <property type="project" value="UniProtKB-KW"/>
</dbReference>
<dbReference type="SUPFAM" id="SSF52540">
    <property type="entry name" value="P-loop containing nucleoside triphosphate hydrolases"/>
    <property type="match status" value="1"/>
</dbReference>
<dbReference type="Pfam" id="PF00063">
    <property type="entry name" value="Myosin_head"/>
    <property type="match status" value="1"/>
</dbReference>
<dbReference type="GO" id="GO:0000146">
    <property type="term" value="F:microfilament motor activity"/>
    <property type="evidence" value="ECO:0007669"/>
    <property type="project" value="TreeGrafter"/>
</dbReference>
<dbReference type="PANTHER" id="PTHR13140:SF837">
    <property type="entry name" value="MYOSIN-3-RELATED"/>
    <property type="match status" value="1"/>
</dbReference>
<keyword evidence="3 4" id="KW-0009">Actin-binding</keyword>
<dbReference type="EMBL" id="CALTRL010006299">
    <property type="protein sequence ID" value="CAH7690466.1"/>
    <property type="molecule type" value="Genomic_DNA"/>
</dbReference>
<dbReference type="GO" id="GO:0051666">
    <property type="term" value="P:actin cortical patch localization"/>
    <property type="evidence" value="ECO:0007669"/>
    <property type="project" value="TreeGrafter"/>
</dbReference>
<evidence type="ECO:0000313" key="6">
    <source>
        <dbReference type="EMBL" id="CAH7690466.1"/>
    </source>
</evidence>
<protein>
    <submittedName>
        <fullName evidence="6">Expressed protein</fullName>
    </submittedName>
</protein>
<evidence type="ECO:0000256" key="4">
    <source>
        <dbReference type="PROSITE-ProRule" id="PRU00782"/>
    </source>
</evidence>
<proteinExistence type="inferred from homology"/>
<organism evidence="6 7">
    <name type="scientific">Phakopsora pachyrhizi</name>
    <name type="common">Asian soybean rust disease fungus</name>
    <dbReference type="NCBI Taxonomy" id="170000"/>
    <lineage>
        <taxon>Eukaryota</taxon>
        <taxon>Fungi</taxon>
        <taxon>Dikarya</taxon>
        <taxon>Basidiomycota</taxon>
        <taxon>Pucciniomycotina</taxon>
        <taxon>Pucciniomycetes</taxon>
        <taxon>Pucciniales</taxon>
        <taxon>Phakopsoraceae</taxon>
        <taxon>Phakopsora</taxon>
    </lineage>
</organism>
<comment type="similarity">
    <text evidence="4">Belongs to the TRAFAC class myosin-kinesin ATPase superfamily. Myosin family.</text>
</comment>
<keyword evidence="7" id="KW-1185">Reference proteome</keyword>
<accession>A0AAV0BW32</accession>
<reference evidence="6" key="1">
    <citation type="submission" date="2022-06" db="EMBL/GenBank/DDBJ databases">
        <authorList>
            <consortium name="SYNGENTA / RWTH Aachen University"/>
        </authorList>
    </citation>
    <scope>NUCLEOTIDE SEQUENCE</scope>
</reference>
<dbReference type="GO" id="GO:0006897">
    <property type="term" value="P:endocytosis"/>
    <property type="evidence" value="ECO:0007669"/>
    <property type="project" value="TreeGrafter"/>
</dbReference>
<evidence type="ECO:0000256" key="2">
    <source>
        <dbReference type="ARBA" id="ARBA00022840"/>
    </source>
</evidence>
<comment type="caution">
    <text evidence="4">Lacks conserved residue(s) required for the propagation of feature annotation.</text>
</comment>
<evidence type="ECO:0000313" key="7">
    <source>
        <dbReference type="Proteomes" id="UP001153365"/>
    </source>
</evidence>
<name>A0AAV0BW32_PHAPC</name>
<dbReference type="GO" id="GO:0051286">
    <property type="term" value="C:cell tip"/>
    <property type="evidence" value="ECO:0007669"/>
    <property type="project" value="TreeGrafter"/>
</dbReference>
<feature type="non-terminal residue" evidence="6">
    <location>
        <position position="89"/>
    </location>
</feature>
<evidence type="ECO:0000259" key="5">
    <source>
        <dbReference type="PROSITE" id="PS51456"/>
    </source>
</evidence>
<dbReference type="GO" id="GO:0030479">
    <property type="term" value="C:actin cortical patch"/>
    <property type="evidence" value="ECO:0007669"/>
    <property type="project" value="TreeGrafter"/>
</dbReference>
<dbReference type="PROSITE" id="PS51456">
    <property type="entry name" value="MYOSIN_MOTOR"/>
    <property type="match status" value="1"/>
</dbReference>
<keyword evidence="4" id="KW-0518">Myosin</keyword>